<keyword evidence="2" id="KW-0175">Coiled coil</keyword>
<dbReference type="STRING" id="6186.A0A183KPX8"/>
<proteinExistence type="inferred from homology"/>
<dbReference type="WBParaSite" id="SCUD_0001711301-mRNA-1">
    <property type="protein sequence ID" value="SCUD_0001711301-mRNA-1"/>
    <property type="gene ID" value="SCUD_0001711301"/>
</dbReference>
<dbReference type="AlphaFoldDB" id="A0A183KPX8"/>
<feature type="region of interest" description="Disordered" evidence="3">
    <location>
        <begin position="131"/>
        <end position="203"/>
    </location>
</feature>
<feature type="region of interest" description="Disordered" evidence="3">
    <location>
        <begin position="235"/>
        <end position="255"/>
    </location>
</feature>
<feature type="compositionally biased region" description="Polar residues" evidence="3">
    <location>
        <begin position="235"/>
        <end position="246"/>
    </location>
</feature>
<organism evidence="7">
    <name type="scientific">Schistosoma curassoni</name>
    <dbReference type="NCBI Taxonomy" id="6186"/>
    <lineage>
        <taxon>Eukaryota</taxon>
        <taxon>Metazoa</taxon>
        <taxon>Spiralia</taxon>
        <taxon>Lophotrochozoa</taxon>
        <taxon>Platyhelminthes</taxon>
        <taxon>Trematoda</taxon>
        <taxon>Digenea</taxon>
        <taxon>Strigeidida</taxon>
        <taxon>Schistosomatoidea</taxon>
        <taxon>Schistosomatidae</taxon>
        <taxon>Schistosoma</taxon>
    </lineage>
</organism>
<evidence type="ECO:0000313" key="5">
    <source>
        <dbReference type="EMBL" id="VDP62874.1"/>
    </source>
</evidence>
<comment type="similarity">
    <text evidence="1">Belongs to the TCP10 family.</text>
</comment>
<accession>A0A183KPX8</accession>
<keyword evidence="6" id="KW-1185">Reference proteome</keyword>
<dbReference type="Pfam" id="PF07202">
    <property type="entry name" value="Tcp10_C"/>
    <property type="match status" value="1"/>
</dbReference>
<protein>
    <submittedName>
        <fullName evidence="7">Tcp10_C domain-containing protein</fullName>
    </submittedName>
</protein>
<sequence>MPNKKDREEIERLKQELEESRVDMGKREVRWHAALSRLRTRIDEFETERNELKGRISRLEEERISLQAKLAKIQVTYNNSNNESNSTKQRSSLALRQINSGKAARHDNIPAEGLKSDIEVTPKTVNSISQSISLTPLNNNTNNNKDADLSKITNNTYGQRSRQSSHTRSSSSSSASSISRSLTKVNKPGMINHHKQNTISSVTSNKVETMIPQLNSNNNNNHNHDNNDKLCHQESNSPVTTGTRESIASGGGYFTGDDDSVSIGGSIEQVVRLSSHSNNFINDNNHQYIDDVHSSNIAIICNDNHKNTTNEQKSMDFTVKQNVHSSNVINILNKNNPVTKTQSNHQNQQMKDFTNKVDSNQQEKLPVPGTAACGTVIRSVKHTDGSIEQTYSNGAVVVSYANGSVKEIFPDTVTIVVSLFNGDIKRTLPDGRVVSVCFVLLHSFVKYCMCRQC</sequence>
<evidence type="ECO:0000256" key="3">
    <source>
        <dbReference type="SAM" id="MobiDB-lite"/>
    </source>
</evidence>
<dbReference type="Gene3D" id="2.60.450.20">
    <property type="match status" value="1"/>
</dbReference>
<dbReference type="EMBL" id="UZAK01039391">
    <property type="protein sequence ID" value="VDP62874.1"/>
    <property type="molecule type" value="Genomic_DNA"/>
</dbReference>
<feature type="coiled-coil region" evidence="2">
    <location>
        <begin position="3"/>
        <end position="76"/>
    </location>
</feature>
<dbReference type="InterPro" id="IPR009852">
    <property type="entry name" value="CENPJ_C_dom"/>
</dbReference>
<dbReference type="PANTHER" id="PTHR10331">
    <property type="entry name" value="T COMPLEX PROTEIN 10"/>
    <property type="match status" value="1"/>
</dbReference>
<evidence type="ECO:0000256" key="1">
    <source>
        <dbReference type="ARBA" id="ARBA00005627"/>
    </source>
</evidence>
<evidence type="ECO:0000256" key="2">
    <source>
        <dbReference type="SAM" id="Coils"/>
    </source>
</evidence>
<evidence type="ECO:0000313" key="6">
    <source>
        <dbReference type="Proteomes" id="UP000279833"/>
    </source>
</evidence>
<evidence type="ECO:0000313" key="7">
    <source>
        <dbReference type="WBParaSite" id="SCUD_0001711301-mRNA-1"/>
    </source>
</evidence>
<evidence type="ECO:0000259" key="4">
    <source>
        <dbReference type="Pfam" id="PF07202"/>
    </source>
</evidence>
<gene>
    <name evidence="5" type="ORF">SCUD_LOCUS17112</name>
</gene>
<dbReference type="PANTHER" id="PTHR10331:SF6">
    <property type="entry name" value="SPINDLE ASSEMBLY ABNORMAL 4"/>
    <property type="match status" value="1"/>
</dbReference>
<reference evidence="5 6" key="2">
    <citation type="submission" date="2018-11" db="EMBL/GenBank/DDBJ databases">
        <authorList>
            <consortium name="Pathogen Informatics"/>
        </authorList>
    </citation>
    <scope>NUCLEOTIDE SEQUENCE [LARGE SCALE GENOMIC DNA]</scope>
    <source>
        <strain evidence="5">Dakar</strain>
        <strain evidence="6">Dakar, Senegal</strain>
    </source>
</reference>
<feature type="compositionally biased region" description="Low complexity" evidence="3">
    <location>
        <begin position="160"/>
        <end position="181"/>
    </location>
</feature>
<dbReference type="Proteomes" id="UP000279833">
    <property type="component" value="Unassembled WGS sequence"/>
</dbReference>
<name>A0A183KPX8_9TREM</name>
<dbReference type="InterPro" id="IPR026581">
    <property type="entry name" value="TCP10L/CENPJ"/>
</dbReference>
<reference evidence="7" key="1">
    <citation type="submission" date="2016-06" db="UniProtKB">
        <authorList>
            <consortium name="WormBaseParasite"/>
        </authorList>
    </citation>
    <scope>IDENTIFICATION</scope>
</reference>
<feature type="domain" description="Centromere protein J C-terminal" evidence="4">
    <location>
        <begin position="378"/>
        <end position="408"/>
    </location>
</feature>
<dbReference type="InterPro" id="IPR047002">
    <property type="entry name" value="Tcp10_C_sf"/>
</dbReference>